<dbReference type="GeneID" id="87482070"/>
<evidence type="ECO:0000313" key="6">
    <source>
        <dbReference type="Proteomes" id="UP000678154"/>
    </source>
</evidence>
<keyword evidence="6" id="KW-1185">Reference proteome</keyword>
<dbReference type="InterPro" id="IPR039261">
    <property type="entry name" value="FNR_nucleotide-bd"/>
</dbReference>
<keyword evidence="1" id="KW-0408">Iron</keyword>
<dbReference type="SUPFAM" id="SSF52343">
    <property type="entry name" value="Ferredoxin reductase-like, C-terminal NADP-linked domain"/>
    <property type="match status" value="1"/>
</dbReference>
<evidence type="ECO:0000259" key="4">
    <source>
        <dbReference type="PROSITE" id="PS51384"/>
    </source>
</evidence>
<dbReference type="Gene3D" id="3.40.50.80">
    <property type="entry name" value="Nucleotide-binding domain of ferredoxin-NADP reductase (FNR) module"/>
    <property type="match status" value="1"/>
</dbReference>
<dbReference type="InterPro" id="IPR017927">
    <property type="entry name" value="FAD-bd_FR_type"/>
</dbReference>
<comment type="cofactor">
    <cofactor evidence="2">
        <name>[2Fe-2S] cluster</name>
        <dbReference type="ChEBI" id="CHEBI:190135"/>
    </cofactor>
</comment>
<feature type="domain" description="FAD-binding FR-type" evidence="4">
    <location>
        <begin position="105"/>
        <end position="204"/>
    </location>
</feature>
<dbReference type="PROSITE" id="PS51085">
    <property type="entry name" value="2FE2S_FER_2"/>
    <property type="match status" value="1"/>
</dbReference>
<evidence type="ECO:0000313" key="5">
    <source>
        <dbReference type="EMBL" id="QVL17204.1"/>
    </source>
</evidence>
<sequence>MNLKIHTKSRAYELQTEDRTSLLLAGLSEGLDLPYACATGTCGTCKAKLISGNVTDNWANAPGKAKLNADAGEVLLCQCSALADGEFEILVPDFVYRTDPGTILPRRLNGVVTSWRTLVSDVALWEVELSEVCEFNSGQFALISFSGVDGYRAYSMVDFDRSTRKLTFLTKKTPEGKLTNALFSENPVGRTVQVVAPLGRAIFSPGLKKNILCIAGGSGIAGIMSILARATQEGYFEQYKGYVFFGVRTMQDAFFLEELSAFKLASDKGLEIVIGLSAVAATDEDKAQYPSLSFDFGMIHEIAAKHMEGKYKNVQVYLAGPAPSVEASIRQLVITAKLDPKLIAYDKFS</sequence>
<protein>
    <submittedName>
        <fullName evidence="5">2Fe-2S iron-sulfur cluster binding domain-containing protein</fullName>
    </submittedName>
</protein>
<dbReference type="Gene3D" id="2.40.30.10">
    <property type="entry name" value="Translation factors"/>
    <property type="match status" value="1"/>
</dbReference>
<dbReference type="InterPro" id="IPR050415">
    <property type="entry name" value="MRET"/>
</dbReference>
<keyword evidence="1" id="KW-0411">Iron-sulfur</keyword>
<dbReference type="PANTHER" id="PTHR47354">
    <property type="entry name" value="NADH OXIDOREDUCTASE HCR"/>
    <property type="match status" value="1"/>
</dbReference>
<proteinExistence type="predicted"/>
<dbReference type="InterPro" id="IPR001433">
    <property type="entry name" value="OxRdtase_FAD/NAD-bd"/>
</dbReference>
<name>A0ABX8DMB6_9PSED</name>
<dbReference type="InterPro" id="IPR006058">
    <property type="entry name" value="2Fe2S_fd_BS"/>
</dbReference>
<dbReference type="EMBL" id="CP074676">
    <property type="protein sequence ID" value="QVL17204.1"/>
    <property type="molecule type" value="Genomic_DNA"/>
</dbReference>
<dbReference type="InterPro" id="IPR008333">
    <property type="entry name" value="Cbr1-like_FAD-bd_dom"/>
</dbReference>
<keyword evidence="1" id="KW-0479">Metal-binding</keyword>
<dbReference type="RefSeq" id="WP_213605925.1">
    <property type="nucleotide sequence ID" value="NZ_CP074676.1"/>
</dbReference>
<gene>
    <name evidence="5" type="ORF">KH389_17545</name>
</gene>
<evidence type="ECO:0000259" key="3">
    <source>
        <dbReference type="PROSITE" id="PS51085"/>
    </source>
</evidence>
<dbReference type="PROSITE" id="PS00197">
    <property type="entry name" value="2FE2S_FER_1"/>
    <property type="match status" value="1"/>
</dbReference>
<organism evidence="5 6">
    <name type="scientific">Pseudomonas qingdaonensis</name>
    <dbReference type="NCBI Taxonomy" id="2056231"/>
    <lineage>
        <taxon>Bacteria</taxon>
        <taxon>Pseudomonadati</taxon>
        <taxon>Pseudomonadota</taxon>
        <taxon>Gammaproteobacteria</taxon>
        <taxon>Pseudomonadales</taxon>
        <taxon>Pseudomonadaceae</taxon>
        <taxon>Pseudomonas</taxon>
    </lineage>
</organism>
<dbReference type="SUPFAM" id="SSF54292">
    <property type="entry name" value="2Fe-2S ferredoxin-like"/>
    <property type="match status" value="1"/>
</dbReference>
<dbReference type="PANTHER" id="PTHR47354:SF5">
    <property type="entry name" value="PROTEIN RFBI"/>
    <property type="match status" value="1"/>
</dbReference>
<accession>A0ABX8DMB6</accession>
<dbReference type="Pfam" id="PF00970">
    <property type="entry name" value="FAD_binding_6"/>
    <property type="match status" value="1"/>
</dbReference>
<dbReference type="Pfam" id="PF00175">
    <property type="entry name" value="NAD_binding_1"/>
    <property type="match status" value="1"/>
</dbReference>
<dbReference type="PROSITE" id="PS51384">
    <property type="entry name" value="FAD_FR"/>
    <property type="match status" value="1"/>
</dbReference>
<dbReference type="InterPro" id="IPR001041">
    <property type="entry name" value="2Fe-2S_ferredoxin-type"/>
</dbReference>
<dbReference type="CDD" id="cd00207">
    <property type="entry name" value="fer2"/>
    <property type="match status" value="1"/>
</dbReference>
<feature type="domain" description="2Fe-2S ferredoxin-type" evidence="3">
    <location>
        <begin position="1"/>
        <end position="95"/>
    </location>
</feature>
<dbReference type="SUPFAM" id="SSF63380">
    <property type="entry name" value="Riboflavin synthase domain-like"/>
    <property type="match status" value="1"/>
</dbReference>
<dbReference type="Gene3D" id="3.10.20.30">
    <property type="match status" value="1"/>
</dbReference>
<evidence type="ECO:0000256" key="2">
    <source>
        <dbReference type="ARBA" id="ARBA00034078"/>
    </source>
</evidence>
<dbReference type="Proteomes" id="UP000678154">
    <property type="component" value="Chromosome"/>
</dbReference>
<dbReference type="PRINTS" id="PR00410">
    <property type="entry name" value="PHEHYDRXLASE"/>
</dbReference>
<dbReference type="InterPro" id="IPR036010">
    <property type="entry name" value="2Fe-2S_ferredoxin-like_sf"/>
</dbReference>
<dbReference type="Pfam" id="PF00111">
    <property type="entry name" value="Fer2"/>
    <property type="match status" value="1"/>
</dbReference>
<evidence type="ECO:0000256" key="1">
    <source>
        <dbReference type="ARBA" id="ARBA00023014"/>
    </source>
</evidence>
<dbReference type="InterPro" id="IPR017938">
    <property type="entry name" value="Riboflavin_synthase-like_b-brl"/>
</dbReference>
<dbReference type="InterPro" id="IPR012675">
    <property type="entry name" value="Beta-grasp_dom_sf"/>
</dbReference>
<reference evidence="5 6" key="1">
    <citation type="journal article" date="2016" name="J. Hazard. Mater.">
        <title>A newly isolated Pseudomonas putida S-1 strain for batch-mode-propanethiol degradation and continuous treatment of propanethiol-containing waste gas.</title>
        <authorList>
            <person name="Chen D.Z."/>
            <person name="Sun Y.M."/>
            <person name="Han L.M."/>
            <person name="Chen J."/>
            <person name="Ye J.X."/>
            <person name="Chen J.M."/>
        </authorList>
    </citation>
    <scope>NUCLEOTIDE SEQUENCE [LARGE SCALE GENOMIC DNA]</scope>
    <source>
        <strain evidence="5 6">S-1</strain>
    </source>
</reference>